<feature type="region of interest" description="Disordered" evidence="6">
    <location>
        <begin position="1"/>
        <end position="119"/>
    </location>
</feature>
<dbReference type="PANTHER" id="PTHR36115:SF4">
    <property type="entry name" value="MEMBRANE PROTEIN"/>
    <property type="match status" value="1"/>
</dbReference>
<dbReference type="GO" id="GO:0005886">
    <property type="term" value="C:plasma membrane"/>
    <property type="evidence" value="ECO:0007669"/>
    <property type="project" value="UniProtKB-SubCell"/>
</dbReference>
<evidence type="ECO:0000256" key="3">
    <source>
        <dbReference type="ARBA" id="ARBA00022692"/>
    </source>
</evidence>
<evidence type="ECO:0000256" key="7">
    <source>
        <dbReference type="SAM" id="Phobius"/>
    </source>
</evidence>
<dbReference type="EMBL" id="AP023396">
    <property type="protein sequence ID" value="BCK52438.1"/>
    <property type="molecule type" value="Genomic_DNA"/>
</dbReference>
<evidence type="ECO:0000256" key="4">
    <source>
        <dbReference type="ARBA" id="ARBA00022989"/>
    </source>
</evidence>
<name>A0A7G1KB84_9NOCA</name>
<evidence type="ECO:0000313" key="9">
    <source>
        <dbReference type="EMBL" id="BCK52438.1"/>
    </source>
</evidence>
<dbReference type="InterPro" id="IPR051791">
    <property type="entry name" value="Pra-immunoreactive"/>
</dbReference>
<evidence type="ECO:0000259" key="8">
    <source>
        <dbReference type="Pfam" id="PF06271"/>
    </source>
</evidence>
<comment type="subcellular location">
    <subcellularLocation>
        <location evidence="1">Cell membrane</location>
        <topology evidence="1">Multi-pass membrane protein</topology>
    </subcellularLocation>
</comment>
<dbReference type="InterPro" id="IPR010432">
    <property type="entry name" value="RDD"/>
</dbReference>
<feature type="transmembrane region" description="Helical" evidence="7">
    <location>
        <begin position="157"/>
        <end position="176"/>
    </location>
</feature>
<sequence length="259" mass="27565">MTSGGYDPNQYPQGGQPYGQPYPQGGGQQYPQGGQQYPGQEQYGQQQPYGQQYPQGGQPQYGQQYPQGGQPQYGQQEPYPQQPGQPYGQPGQPYGQQPGQPYGQQPYGQPQYGAPGVPPGTVPGDLGVRFGARVIDGLIVGIPVAVIFFFLGNSLAIQIVQGIVMALAYVAYNVGLETSQGATLGKKLLGLRVLAPGGGTLEAAASFKRNVWYLFSIIPCLGPLIELGMIIYIAVTISQDPAKQGWHDKFAGGTQVVKG</sequence>
<evidence type="ECO:0000313" key="10">
    <source>
        <dbReference type="Proteomes" id="UP000516173"/>
    </source>
</evidence>
<dbReference type="PANTHER" id="PTHR36115">
    <property type="entry name" value="PROLINE-RICH ANTIGEN HOMOLOG-RELATED"/>
    <property type="match status" value="1"/>
</dbReference>
<evidence type="ECO:0000256" key="1">
    <source>
        <dbReference type="ARBA" id="ARBA00004651"/>
    </source>
</evidence>
<dbReference type="AlphaFoldDB" id="A0A7G1KB84"/>
<dbReference type="RefSeq" id="WP_187686160.1">
    <property type="nucleotide sequence ID" value="NZ_AP023396.1"/>
</dbReference>
<feature type="transmembrane region" description="Helical" evidence="7">
    <location>
        <begin position="213"/>
        <end position="235"/>
    </location>
</feature>
<feature type="domain" description="RDD" evidence="8">
    <location>
        <begin position="125"/>
        <end position="252"/>
    </location>
</feature>
<keyword evidence="2" id="KW-1003">Cell membrane</keyword>
<keyword evidence="10" id="KW-1185">Reference proteome</keyword>
<dbReference type="GeneID" id="80344842"/>
<organism evidence="9 10">
    <name type="scientific">Nocardia wallacei</name>
    <dbReference type="NCBI Taxonomy" id="480035"/>
    <lineage>
        <taxon>Bacteria</taxon>
        <taxon>Bacillati</taxon>
        <taxon>Actinomycetota</taxon>
        <taxon>Actinomycetes</taxon>
        <taxon>Mycobacteriales</taxon>
        <taxon>Nocardiaceae</taxon>
        <taxon>Nocardia</taxon>
    </lineage>
</organism>
<dbReference type="Proteomes" id="UP000516173">
    <property type="component" value="Chromosome"/>
</dbReference>
<proteinExistence type="predicted"/>
<evidence type="ECO:0000256" key="2">
    <source>
        <dbReference type="ARBA" id="ARBA00022475"/>
    </source>
</evidence>
<dbReference type="KEGG" id="nwl:NWFMUON74_02100"/>
<accession>A0A7G1KB84</accession>
<feature type="transmembrane region" description="Helical" evidence="7">
    <location>
        <begin position="134"/>
        <end position="151"/>
    </location>
</feature>
<reference evidence="9 10" key="1">
    <citation type="submission" date="2020-08" db="EMBL/GenBank/DDBJ databases">
        <title>Genome Sequencing of Nocardia wallacei strain FMUON74 and assembly.</title>
        <authorList>
            <person name="Toyokawa M."/>
            <person name="Uesaka K."/>
        </authorList>
    </citation>
    <scope>NUCLEOTIDE SEQUENCE [LARGE SCALE GENOMIC DNA]</scope>
    <source>
        <strain evidence="9 10">FMUON74</strain>
    </source>
</reference>
<keyword evidence="4 7" id="KW-1133">Transmembrane helix</keyword>
<keyword evidence="3 7" id="KW-0812">Transmembrane</keyword>
<evidence type="ECO:0000256" key="6">
    <source>
        <dbReference type="SAM" id="MobiDB-lite"/>
    </source>
</evidence>
<dbReference type="Pfam" id="PF06271">
    <property type="entry name" value="RDD"/>
    <property type="match status" value="1"/>
</dbReference>
<keyword evidence="5 7" id="KW-0472">Membrane</keyword>
<protein>
    <recommendedName>
        <fullName evidence="8">RDD domain-containing protein</fullName>
    </recommendedName>
</protein>
<gene>
    <name evidence="9" type="ORF">NWFMUON74_02100</name>
</gene>
<evidence type="ECO:0000256" key="5">
    <source>
        <dbReference type="ARBA" id="ARBA00023136"/>
    </source>
</evidence>
<feature type="compositionally biased region" description="Low complexity" evidence="6">
    <location>
        <begin position="10"/>
        <end position="115"/>
    </location>
</feature>